<feature type="region of interest" description="Disordered" evidence="1">
    <location>
        <begin position="1"/>
        <end position="24"/>
    </location>
</feature>
<evidence type="ECO:0000256" key="1">
    <source>
        <dbReference type="SAM" id="MobiDB-lite"/>
    </source>
</evidence>
<dbReference type="GeneID" id="85491333"/>
<proteinExistence type="predicted"/>
<evidence type="ECO:0000313" key="2">
    <source>
        <dbReference type="EMBL" id="BEI87462.1"/>
    </source>
</evidence>
<feature type="compositionally biased region" description="Polar residues" evidence="1">
    <location>
        <begin position="14"/>
        <end position="24"/>
    </location>
</feature>
<evidence type="ECO:0000313" key="3">
    <source>
        <dbReference type="Proteomes" id="UP001233271"/>
    </source>
</evidence>
<dbReference type="EMBL" id="AP028212">
    <property type="protein sequence ID" value="BEI87462.1"/>
    <property type="molecule type" value="Genomic_DNA"/>
</dbReference>
<name>A0AA48I123_9TREE</name>
<dbReference type="AlphaFoldDB" id="A0AA48I123"/>
<dbReference type="Proteomes" id="UP001233271">
    <property type="component" value="Chromosome 1"/>
</dbReference>
<gene>
    <name evidence="2" type="ORF">CcaverHIS019_0101800</name>
</gene>
<keyword evidence="3" id="KW-1185">Reference proteome</keyword>
<organism evidence="2 3">
    <name type="scientific">Cutaneotrichosporon cavernicola</name>
    <dbReference type="NCBI Taxonomy" id="279322"/>
    <lineage>
        <taxon>Eukaryota</taxon>
        <taxon>Fungi</taxon>
        <taxon>Dikarya</taxon>
        <taxon>Basidiomycota</taxon>
        <taxon>Agaricomycotina</taxon>
        <taxon>Tremellomycetes</taxon>
        <taxon>Trichosporonales</taxon>
        <taxon>Trichosporonaceae</taxon>
        <taxon>Cutaneotrichosporon</taxon>
    </lineage>
</organism>
<dbReference type="RefSeq" id="XP_060452728.1">
    <property type="nucleotide sequence ID" value="XM_060597456.1"/>
</dbReference>
<sequence>MSAQQPHTSGFPVSESNSTIPNHQYNSPANIAARTYENWYYYLDVHRYFSGEWERDESIVRESPPPSQVRTYAPIHMTDVCRFTPYEHKFIVRVLAYVRGLGIELKSSDNFFEVLYAAFSPHWAIMANRPASSWAGYVNSVRGYDEMLAEVENCLIEDVDGSLRTAAERDAGVDMAKVFRRTPGLTGDVDLSGFASSVEGTPLP</sequence>
<dbReference type="KEGG" id="ccac:CcaHIS019_0101800"/>
<reference evidence="2" key="1">
    <citation type="journal article" date="2023" name="BMC Genomics">
        <title>Chromosome-level genome assemblies of Cutaneotrichosporon spp. (Trichosporonales, Basidiomycota) reveal imbalanced evolution between nucleotide sequences and chromosome synteny.</title>
        <authorList>
            <person name="Kobayashi Y."/>
            <person name="Kayamori A."/>
            <person name="Aoki K."/>
            <person name="Shiwa Y."/>
            <person name="Matsutani M."/>
            <person name="Fujita N."/>
            <person name="Sugita T."/>
            <person name="Iwasaki W."/>
            <person name="Tanaka N."/>
            <person name="Takashima M."/>
        </authorList>
    </citation>
    <scope>NUCLEOTIDE SEQUENCE</scope>
    <source>
        <strain evidence="2">HIS019</strain>
    </source>
</reference>
<protein>
    <submittedName>
        <fullName evidence="2">Uncharacterized protein</fullName>
    </submittedName>
</protein>
<accession>A0AA48I123</accession>